<dbReference type="InterPro" id="IPR018062">
    <property type="entry name" value="HTH_AraC-typ_CS"/>
</dbReference>
<gene>
    <name evidence="6" type="ORF">ACFFJ2_15740</name>
</gene>
<dbReference type="SMART" id="SM00871">
    <property type="entry name" value="AraC_E_bind"/>
    <property type="match status" value="1"/>
</dbReference>
<dbReference type="SUPFAM" id="SSF46689">
    <property type="entry name" value="Homeodomain-like"/>
    <property type="match status" value="2"/>
</dbReference>
<reference evidence="6 7" key="1">
    <citation type="submission" date="2024-09" db="EMBL/GenBank/DDBJ databases">
        <authorList>
            <person name="Sun Q."/>
            <person name="Mori K."/>
        </authorList>
    </citation>
    <scope>NUCLEOTIDE SEQUENCE [LARGE SCALE GENOMIC DNA]</scope>
    <source>
        <strain evidence="6 7">CCM 8543</strain>
    </source>
</reference>
<dbReference type="InterPro" id="IPR020449">
    <property type="entry name" value="Tscrpt_reg_AraC-type_HTH"/>
</dbReference>
<dbReference type="InterPro" id="IPR050908">
    <property type="entry name" value="SmbC-like"/>
</dbReference>
<evidence type="ECO:0000313" key="7">
    <source>
        <dbReference type="Proteomes" id="UP001589755"/>
    </source>
</evidence>
<dbReference type="InterPro" id="IPR011256">
    <property type="entry name" value="Reg_factor_effector_dom_sf"/>
</dbReference>
<dbReference type="InterPro" id="IPR010499">
    <property type="entry name" value="AraC_E-bd"/>
</dbReference>
<dbReference type="Pfam" id="PF12833">
    <property type="entry name" value="HTH_18"/>
    <property type="match status" value="1"/>
</dbReference>
<feature type="region of interest" description="Disordered" evidence="4">
    <location>
        <begin position="109"/>
        <end position="132"/>
    </location>
</feature>
<dbReference type="Gene3D" id="1.10.10.60">
    <property type="entry name" value="Homeodomain-like"/>
    <property type="match status" value="2"/>
</dbReference>
<dbReference type="EMBL" id="JBHLXD010000031">
    <property type="protein sequence ID" value="MFC0209855.1"/>
    <property type="molecule type" value="Genomic_DNA"/>
</dbReference>
<proteinExistence type="predicted"/>
<dbReference type="Gene3D" id="3.20.80.10">
    <property type="entry name" value="Regulatory factor, effector binding domain"/>
    <property type="match status" value="1"/>
</dbReference>
<dbReference type="PANTHER" id="PTHR40055:SF1">
    <property type="entry name" value="TRANSCRIPTIONAL REGULATOR YGIV-RELATED"/>
    <property type="match status" value="1"/>
</dbReference>
<dbReference type="PRINTS" id="PR00032">
    <property type="entry name" value="HTHARAC"/>
</dbReference>
<dbReference type="RefSeq" id="WP_261522484.1">
    <property type="nucleotide sequence ID" value="NZ_JAODNW010000028.1"/>
</dbReference>
<keyword evidence="7" id="KW-1185">Reference proteome</keyword>
<dbReference type="PROSITE" id="PS00041">
    <property type="entry name" value="HTH_ARAC_FAMILY_1"/>
    <property type="match status" value="1"/>
</dbReference>
<dbReference type="InterPro" id="IPR009057">
    <property type="entry name" value="Homeodomain-like_sf"/>
</dbReference>
<dbReference type="SMART" id="SM00342">
    <property type="entry name" value="HTH_ARAC"/>
    <property type="match status" value="1"/>
</dbReference>
<feature type="domain" description="HTH araC/xylS-type" evidence="5">
    <location>
        <begin position="14"/>
        <end position="112"/>
    </location>
</feature>
<evidence type="ECO:0000256" key="3">
    <source>
        <dbReference type="ARBA" id="ARBA00023163"/>
    </source>
</evidence>
<dbReference type="PANTHER" id="PTHR40055">
    <property type="entry name" value="TRANSCRIPTIONAL REGULATOR YGIV-RELATED"/>
    <property type="match status" value="1"/>
</dbReference>
<evidence type="ECO:0000256" key="1">
    <source>
        <dbReference type="ARBA" id="ARBA00023015"/>
    </source>
</evidence>
<keyword evidence="3" id="KW-0804">Transcription</keyword>
<keyword evidence="2" id="KW-0238">DNA-binding</keyword>
<protein>
    <submittedName>
        <fullName evidence="6">GyrI-like domain-containing protein</fullName>
    </submittedName>
</protein>
<keyword evidence="1" id="KW-0805">Transcription regulation</keyword>
<dbReference type="InterPro" id="IPR029442">
    <property type="entry name" value="GyrI-like"/>
</dbReference>
<name>A0ABV6DB67_9HYPH</name>
<organism evidence="6 7">
    <name type="scientific">Chelativorans intermedius</name>
    <dbReference type="NCBI Taxonomy" id="515947"/>
    <lineage>
        <taxon>Bacteria</taxon>
        <taxon>Pseudomonadati</taxon>
        <taxon>Pseudomonadota</taxon>
        <taxon>Alphaproteobacteria</taxon>
        <taxon>Hyphomicrobiales</taxon>
        <taxon>Phyllobacteriaceae</taxon>
        <taxon>Chelativorans</taxon>
    </lineage>
</organism>
<feature type="compositionally biased region" description="Pro residues" evidence="4">
    <location>
        <begin position="115"/>
        <end position="125"/>
    </location>
</feature>
<dbReference type="Pfam" id="PF06445">
    <property type="entry name" value="GyrI-like"/>
    <property type="match status" value="1"/>
</dbReference>
<accession>A0ABV6DB67</accession>
<dbReference type="InterPro" id="IPR018060">
    <property type="entry name" value="HTH_AraC"/>
</dbReference>
<evidence type="ECO:0000259" key="5">
    <source>
        <dbReference type="PROSITE" id="PS01124"/>
    </source>
</evidence>
<comment type="caution">
    <text evidence="6">The sequence shown here is derived from an EMBL/GenBank/DDBJ whole genome shotgun (WGS) entry which is preliminary data.</text>
</comment>
<evidence type="ECO:0000313" key="6">
    <source>
        <dbReference type="EMBL" id="MFC0209855.1"/>
    </source>
</evidence>
<dbReference type="Proteomes" id="UP001589755">
    <property type="component" value="Unassembled WGS sequence"/>
</dbReference>
<evidence type="ECO:0000256" key="4">
    <source>
        <dbReference type="SAM" id="MobiDB-lite"/>
    </source>
</evidence>
<evidence type="ECO:0000256" key="2">
    <source>
        <dbReference type="ARBA" id="ARBA00023125"/>
    </source>
</evidence>
<dbReference type="SUPFAM" id="SSF55136">
    <property type="entry name" value="Probable bacterial effector-binding domain"/>
    <property type="match status" value="1"/>
</dbReference>
<sequence>MKNRTRLSYGERIARVAGHIAANPVRDHDLDSLAALACFSPWHFHRIYRAMMGETVAQTVRRVRLHHAAGALVGGRRPIAEIALEAGYGSVEAFTRAFAAQYGETPAAYRARGLPHPPSSNPPAEPGRRTDMSSVTIKTLEPQTVAAIRHVGPYMEIGQAFDRLIALAAGHGLMGPDTRSFGIYYDDPSATPPEECRSDACLTVGKTDPLPEGLKRMEIAGGRYASLLHKGPYAELHKAYAWLYGVWLPESGEEPANQPVVEEYLNNPRALPPAEWLTEILLPLRAPED</sequence>
<dbReference type="PROSITE" id="PS01124">
    <property type="entry name" value="HTH_ARAC_FAMILY_2"/>
    <property type="match status" value="1"/>
</dbReference>